<dbReference type="EMBL" id="JBIGIA010000005">
    <property type="protein sequence ID" value="MFG6456818.1"/>
    <property type="molecule type" value="Genomic_DNA"/>
</dbReference>
<comment type="caution">
    <text evidence="2">The sequence shown here is derived from an EMBL/GenBank/DDBJ whole genome shotgun (WGS) entry which is preliminary data.</text>
</comment>
<reference evidence="2 3" key="1">
    <citation type="submission" date="2024-09" db="EMBL/GenBank/DDBJ databases">
        <title>Novel species of the genus Pelomonas and Roseateles isolated from streams.</title>
        <authorList>
            <person name="Lu H."/>
        </authorList>
    </citation>
    <scope>NUCLEOTIDE SEQUENCE [LARGE SCALE GENOMIC DNA]</scope>
    <source>
        <strain evidence="2 3">BYS96W</strain>
    </source>
</reference>
<sequence>MKIVVSGGWGYGNLGDDAILDSTIRQLQMQFPGSECVVLTYDLRDSAIHAAERVTLRHGLHALTDAGGCEVFRPAMNQDYGPHRKAWVKAKFALTETLAWFKHASAGAAVQSLANEVASADLFVMSGGGYFNEKWLNKTRAQVEELGMAARANVPSIILGPTIGRFSGSLRASIEACFRKAQLITVRDEFSLAEAQQWSDRVSVVPDIALGNWLPPVDEPEGLGIVFTSQHAEFRRRTASAIRRFQDQCGQAWPVRLFLTRRWKYDLWAAIAFQEDLQALGVPCELVMPSNFRALEQGLASCRLVISENLHGLILAARNLVPVVAINDYPVGSPNFKKFIAFLSQSNSQALFFNAQSSDESIAAMLTGLAAAADAKRQDLRALRELVARQYREALGSLKLNSDRA</sequence>
<protein>
    <submittedName>
        <fullName evidence="2">Polysaccharide pyruvyl transferase family protein</fullName>
    </submittedName>
</protein>
<dbReference type="InterPro" id="IPR007345">
    <property type="entry name" value="Polysacch_pyruvyl_Trfase"/>
</dbReference>
<evidence type="ECO:0000259" key="1">
    <source>
        <dbReference type="Pfam" id="PF04230"/>
    </source>
</evidence>
<feature type="domain" description="Polysaccharide pyruvyl transferase" evidence="1">
    <location>
        <begin position="13"/>
        <end position="327"/>
    </location>
</feature>
<proteinExistence type="predicted"/>
<dbReference type="PANTHER" id="PTHR36836:SF1">
    <property type="entry name" value="COLANIC ACID BIOSYNTHESIS PROTEIN WCAK"/>
    <property type="match status" value="1"/>
</dbReference>
<dbReference type="PANTHER" id="PTHR36836">
    <property type="entry name" value="COLANIC ACID BIOSYNTHESIS PROTEIN WCAK"/>
    <property type="match status" value="1"/>
</dbReference>
<dbReference type="GO" id="GO:0016740">
    <property type="term" value="F:transferase activity"/>
    <property type="evidence" value="ECO:0007669"/>
    <property type="project" value="UniProtKB-KW"/>
</dbReference>
<dbReference type="Proteomes" id="UP001606305">
    <property type="component" value="Unassembled WGS sequence"/>
</dbReference>
<name>A0ABW7G4F0_9BURK</name>
<evidence type="ECO:0000313" key="2">
    <source>
        <dbReference type="EMBL" id="MFG6456818.1"/>
    </source>
</evidence>
<organism evidence="2 3">
    <name type="scientific">Pelomonas nitida</name>
    <dbReference type="NCBI Taxonomy" id="3299027"/>
    <lineage>
        <taxon>Bacteria</taxon>
        <taxon>Pseudomonadati</taxon>
        <taxon>Pseudomonadota</taxon>
        <taxon>Betaproteobacteria</taxon>
        <taxon>Burkholderiales</taxon>
        <taxon>Sphaerotilaceae</taxon>
        <taxon>Roseateles</taxon>
    </lineage>
</organism>
<gene>
    <name evidence="2" type="ORF">ACG00X_08225</name>
</gene>
<dbReference type="Pfam" id="PF04230">
    <property type="entry name" value="PS_pyruv_trans"/>
    <property type="match status" value="1"/>
</dbReference>
<accession>A0ABW7G4F0</accession>
<keyword evidence="3" id="KW-1185">Reference proteome</keyword>
<keyword evidence="2" id="KW-0808">Transferase</keyword>
<evidence type="ECO:0000313" key="3">
    <source>
        <dbReference type="Proteomes" id="UP001606305"/>
    </source>
</evidence>
<dbReference type="RefSeq" id="WP_394487595.1">
    <property type="nucleotide sequence ID" value="NZ_JBIGIA010000005.1"/>
</dbReference>